<proteinExistence type="predicted"/>
<evidence type="ECO:0000313" key="2">
    <source>
        <dbReference type="EMBL" id="PKI43226.1"/>
    </source>
</evidence>
<evidence type="ECO:0000313" key="3">
    <source>
        <dbReference type="Proteomes" id="UP000233551"/>
    </source>
</evidence>
<evidence type="ECO:0000256" key="1">
    <source>
        <dbReference type="SAM" id="MobiDB-lite"/>
    </source>
</evidence>
<organism evidence="2 3">
    <name type="scientific">Punica granatum</name>
    <name type="common">Pomegranate</name>
    <dbReference type="NCBI Taxonomy" id="22663"/>
    <lineage>
        <taxon>Eukaryota</taxon>
        <taxon>Viridiplantae</taxon>
        <taxon>Streptophyta</taxon>
        <taxon>Embryophyta</taxon>
        <taxon>Tracheophyta</taxon>
        <taxon>Spermatophyta</taxon>
        <taxon>Magnoliopsida</taxon>
        <taxon>eudicotyledons</taxon>
        <taxon>Gunneridae</taxon>
        <taxon>Pentapetalae</taxon>
        <taxon>rosids</taxon>
        <taxon>malvids</taxon>
        <taxon>Myrtales</taxon>
        <taxon>Lythraceae</taxon>
        <taxon>Punica</taxon>
    </lineage>
</organism>
<reference evidence="2 3" key="1">
    <citation type="submission" date="2017-11" db="EMBL/GenBank/DDBJ databases">
        <title>De-novo sequencing of pomegranate (Punica granatum L.) genome.</title>
        <authorList>
            <person name="Akparov Z."/>
            <person name="Amiraslanov A."/>
            <person name="Hajiyeva S."/>
            <person name="Abbasov M."/>
            <person name="Kaur K."/>
            <person name="Hamwieh A."/>
            <person name="Solovyev V."/>
            <person name="Salamov A."/>
            <person name="Braich B."/>
            <person name="Kosarev P."/>
            <person name="Mahmoud A."/>
            <person name="Hajiyev E."/>
            <person name="Babayeva S."/>
            <person name="Izzatullayeva V."/>
            <person name="Mammadov A."/>
            <person name="Mammadov A."/>
            <person name="Sharifova S."/>
            <person name="Ojaghi J."/>
            <person name="Eynullazada K."/>
            <person name="Bayramov B."/>
            <person name="Abdulazimova A."/>
            <person name="Shahmuradov I."/>
        </authorList>
    </citation>
    <scope>NUCLEOTIDE SEQUENCE [LARGE SCALE GENOMIC DNA]</scope>
    <source>
        <strain evidence="3">cv. AG2017</strain>
        <tissue evidence="2">Leaf</tissue>
    </source>
</reference>
<gene>
    <name evidence="2" type="ORF">CRG98_036383</name>
</gene>
<dbReference type="EMBL" id="PGOL01003070">
    <property type="protein sequence ID" value="PKI43226.1"/>
    <property type="molecule type" value="Genomic_DNA"/>
</dbReference>
<keyword evidence="3" id="KW-1185">Reference proteome</keyword>
<accession>A0A2I0IIS0</accession>
<dbReference type="Proteomes" id="UP000233551">
    <property type="component" value="Unassembled WGS sequence"/>
</dbReference>
<feature type="compositionally biased region" description="Basic and acidic residues" evidence="1">
    <location>
        <begin position="12"/>
        <end position="30"/>
    </location>
</feature>
<feature type="compositionally biased region" description="Basic and acidic residues" evidence="1">
    <location>
        <begin position="48"/>
        <end position="68"/>
    </location>
</feature>
<feature type="region of interest" description="Disordered" evidence="1">
    <location>
        <begin position="1"/>
        <end position="68"/>
    </location>
</feature>
<comment type="caution">
    <text evidence="2">The sequence shown here is derived from an EMBL/GenBank/DDBJ whole genome shotgun (WGS) entry which is preliminary data.</text>
</comment>
<name>A0A2I0IIS0_PUNGR</name>
<dbReference type="AlphaFoldDB" id="A0A2I0IIS0"/>
<sequence length="68" mass="7595">MRSPESSKVTRPKPEEIVRSLGRSPKEAVKWTRSPRMRSPESSKVTRPKPEESGKMDAKSADAKSGKQ</sequence>
<protein>
    <submittedName>
        <fullName evidence="2">Uncharacterized protein</fullName>
    </submittedName>
</protein>